<dbReference type="Proteomes" id="UP000829196">
    <property type="component" value="Unassembled WGS sequence"/>
</dbReference>
<gene>
    <name evidence="2" type="ORF">KFK09_025899</name>
</gene>
<feature type="compositionally biased region" description="Basic residues" evidence="1">
    <location>
        <begin position="40"/>
        <end position="51"/>
    </location>
</feature>
<keyword evidence="3" id="KW-1185">Reference proteome</keyword>
<comment type="caution">
    <text evidence="2">The sequence shown here is derived from an EMBL/GenBank/DDBJ whole genome shotgun (WGS) entry which is preliminary data.</text>
</comment>
<evidence type="ECO:0000313" key="2">
    <source>
        <dbReference type="EMBL" id="KAI0491639.1"/>
    </source>
</evidence>
<name>A0A8T3A6E7_DENNO</name>
<accession>A0A8T3A6E7</accession>
<organism evidence="2 3">
    <name type="scientific">Dendrobium nobile</name>
    <name type="common">Orchid</name>
    <dbReference type="NCBI Taxonomy" id="94219"/>
    <lineage>
        <taxon>Eukaryota</taxon>
        <taxon>Viridiplantae</taxon>
        <taxon>Streptophyta</taxon>
        <taxon>Embryophyta</taxon>
        <taxon>Tracheophyta</taxon>
        <taxon>Spermatophyta</taxon>
        <taxon>Magnoliopsida</taxon>
        <taxon>Liliopsida</taxon>
        <taxon>Asparagales</taxon>
        <taxon>Orchidaceae</taxon>
        <taxon>Epidendroideae</taxon>
        <taxon>Malaxideae</taxon>
        <taxon>Dendrobiinae</taxon>
        <taxon>Dendrobium</taxon>
    </lineage>
</organism>
<reference evidence="2" key="1">
    <citation type="journal article" date="2022" name="Front. Genet.">
        <title>Chromosome-Scale Assembly of the Dendrobium nobile Genome Provides Insights Into the Molecular Mechanism of the Biosynthesis of the Medicinal Active Ingredient of Dendrobium.</title>
        <authorList>
            <person name="Xu Q."/>
            <person name="Niu S.-C."/>
            <person name="Li K.-L."/>
            <person name="Zheng P.-J."/>
            <person name="Zhang X.-J."/>
            <person name="Jia Y."/>
            <person name="Liu Y."/>
            <person name="Niu Y.-X."/>
            <person name="Yu L.-H."/>
            <person name="Chen D.-F."/>
            <person name="Zhang G.-Q."/>
        </authorList>
    </citation>
    <scope>NUCLEOTIDE SEQUENCE</scope>
    <source>
        <tissue evidence="2">Leaf</tissue>
    </source>
</reference>
<dbReference type="AlphaFoldDB" id="A0A8T3A6E7"/>
<protein>
    <submittedName>
        <fullName evidence="2">Uncharacterized protein</fullName>
    </submittedName>
</protein>
<evidence type="ECO:0000256" key="1">
    <source>
        <dbReference type="SAM" id="MobiDB-lite"/>
    </source>
</evidence>
<feature type="region of interest" description="Disordered" evidence="1">
    <location>
        <begin position="1"/>
        <end position="57"/>
    </location>
</feature>
<proteinExistence type="predicted"/>
<evidence type="ECO:0000313" key="3">
    <source>
        <dbReference type="Proteomes" id="UP000829196"/>
    </source>
</evidence>
<sequence>MGKSSEKRRGGRSGKRGKRSRTSALRKKRPSWVGNGGGKLNRRGVKRRKRNLAPYNSLCAHGTRTDVLTAPEQISSDPEQNRYQIFRFELISDFPDTY</sequence>
<feature type="compositionally biased region" description="Basic residues" evidence="1">
    <location>
        <begin position="9"/>
        <end position="30"/>
    </location>
</feature>
<dbReference type="EMBL" id="JAGYWB010000018">
    <property type="protein sequence ID" value="KAI0491639.1"/>
    <property type="molecule type" value="Genomic_DNA"/>
</dbReference>